<protein>
    <submittedName>
        <fullName evidence="2">DUF3221 domain-containing protein</fullName>
    </submittedName>
</protein>
<gene>
    <name evidence="2" type="ORF">ACFPYN_17860</name>
</gene>
<dbReference type="Pfam" id="PF11518">
    <property type="entry name" value="DUF3221"/>
    <property type="match status" value="1"/>
</dbReference>
<reference evidence="3" key="1">
    <citation type="journal article" date="2019" name="Int. J. Syst. Evol. Microbiol.">
        <title>The Global Catalogue of Microorganisms (GCM) 10K type strain sequencing project: providing services to taxonomists for standard genome sequencing and annotation.</title>
        <authorList>
            <consortium name="The Broad Institute Genomics Platform"/>
            <consortium name="The Broad Institute Genome Sequencing Center for Infectious Disease"/>
            <person name="Wu L."/>
            <person name="Ma J."/>
        </authorList>
    </citation>
    <scope>NUCLEOTIDE SEQUENCE [LARGE SCALE GENOMIC DNA]</scope>
    <source>
        <strain evidence="3">CCUG 54527</strain>
    </source>
</reference>
<name>A0ABW1LBA1_9BACL</name>
<comment type="caution">
    <text evidence="2">The sequence shown here is derived from an EMBL/GenBank/DDBJ whole genome shotgun (WGS) entry which is preliminary data.</text>
</comment>
<keyword evidence="1" id="KW-0812">Transmembrane</keyword>
<keyword evidence="1" id="KW-1133">Transmembrane helix</keyword>
<dbReference type="RefSeq" id="WP_377736064.1">
    <property type="nucleotide sequence ID" value="NZ_JBHSRI010000038.1"/>
</dbReference>
<proteinExistence type="predicted"/>
<dbReference type="EMBL" id="JBHSRI010000038">
    <property type="protein sequence ID" value="MFC6041275.1"/>
    <property type="molecule type" value="Genomic_DNA"/>
</dbReference>
<evidence type="ECO:0000313" key="2">
    <source>
        <dbReference type="EMBL" id="MFC6041275.1"/>
    </source>
</evidence>
<accession>A0ABW1LBA1</accession>
<dbReference type="InterPro" id="IPR021598">
    <property type="entry name" value="DUF3221"/>
</dbReference>
<sequence>MKGNKAVLLIVVIVLVAVATIVYTITSFYQNNETQNGYSQSIEGTVAKIDDARILVIKGKSASELEGQTEEEMLEGVSEAIWFSLSIDQVKTVDEWDTVRITYSAVSESFPGQASANGVKNLSDETE</sequence>
<evidence type="ECO:0000313" key="3">
    <source>
        <dbReference type="Proteomes" id="UP001596170"/>
    </source>
</evidence>
<evidence type="ECO:0000256" key="1">
    <source>
        <dbReference type="SAM" id="Phobius"/>
    </source>
</evidence>
<keyword evidence="3" id="KW-1185">Reference proteome</keyword>
<organism evidence="2 3">
    <name type="scientific">Paenisporosarcina macmurdoensis</name>
    <dbReference type="NCBI Taxonomy" id="212659"/>
    <lineage>
        <taxon>Bacteria</taxon>
        <taxon>Bacillati</taxon>
        <taxon>Bacillota</taxon>
        <taxon>Bacilli</taxon>
        <taxon>Bacillales</taxon>
        <taxon>Caryophanaceae</taxon>
        <taxon>Paenisporosarcina</taxon>
    </lineage>
</organism>
<keyword evidence="1" id="KW-0472">Membrane</keyword>
<dbReference type="Proteomes" id="UP001596170">
    <property type="component" value="Unassembled WGS sequence"/>
</dbReference>
<feature type="transmembrane region" description="Helical" evidence="1">
    <location>
        <begin position="7"/>
        <end position="29"/>
    </location>
</feature>